<proteinExistence type="predicted"/>
<dbReference type="Proteomes" id="UP000245464">
    <property type="component" value="Chromosome 4"/>
</dbReference>
<comment type="caution">
    <text evidence="1">The sequence shown here is derived from an EMBL/GenBank/DDBJ whole genome shotgun (WGS) entry which is preliminary data.</text>
</comment>
<organism evidence="1 2">
    <name type="scientific">Pyrenophora tritici-repentis</name>
    <dbReference type="NCBI Taxonomy" id="45151"/>
    <lineage>
        <taxon>Eukaryota</taxon>
        <taxon>Fungi</taxon>
        <taxon>Dikarya</taxon>
        <taxon>Ascomycota</taxon>
        <taxon>Pezizomycotina</taxon>
        <taxon>Dothideomycetes</taxon>
        <taxon>Pleosporomycetidae</taxon>
        <taxon>Pleosporales</taxon>
        <taxon>Pleosporineae</taxon>
        <taxon>Pleosporaceae</taxon>
        <taxon>Pyrenophora</taxon>
    </lineage>
</organism>
<evidence type="ECO:0000313" key="1">
    <source>
        <dbReference type="EMBL" id="KAF7571853.1"/>
    </source>
</evidence>
<dbReference type="KEGG" id="ptrr:90956316"/>
<sequence>MATTRPQSFQFTERTPILNNLADILNLRGRLQQMGANFNSSGELLTYGNPESPSEFKSMLKFGPLYEEQWNMFFDADYVPVAEGGYVV</sequence>
<name>A0A317A186_9PLEO</name>
<reference evidence="1 2" key="1">
    <citation type="journal article" date="2018" name="BMC Genomics">
        <title>Comparative genomics of the wheat fungal pathogen Pyrenophora tritici-repentis reveals chromosomal variations and genome plasticity.</title>
        <authorList>
            <person name="Moolhuijzen P."/>
            <person name="See P.T."/>
            <person name="Hane J.K."/>
            <person name="Shi G."/>
            <person name="Liu Z."/>
            <person name="Oliver R.P."/>
            <person name="Moffat C.S."/>
        </authorList>
    </citation>
    <scope>NUCLEOTIDE SEQUENCE [LARGE SCALE GENOMIC DNA]</scope>
    <source>
        <strain evidence="1">M4</strain>
    </source>
</reference>
<protein>
    <submittedName>
        <fullName evidence="1">Uncharacterized protein</fullName>
    </submittedName>
</protein>
<dbReference type="GeneID" id="90956316"/>
<dbReference type="EMBL" id="NQIK02000004">
    <property type="protein sequence ID" value="KAF7571853.1"/>
    <property type="molecule type" value="Genomic_DNA"/>
</dbReference>
<evidence type="ECO:0000313" key="2">
    <source>
        <dbReference type="Proteomes" id="UP000245464"/>
    </source>
</evidence>
<accession>A0A317A186</accession>
<gene>
    <name evidence="1" type="ORF">PtrM4_093530</name>
</gene>
<dbReference type="RefSeq" id="XP_065962719.1">
    <property type="nucleotide sequence ID" value="XM_066107051.1"/>
</dbReference>
<dbReference type="AlphaFoldDB" id="A0A317A186"/>